<dbReference type="Pfam" id="PF00106">
    <property type="entry name" value="adh_short"/>
    <property type="match status" value="1"/>
</dbReference>
<dbReference type="PANTHER" id="PTHR43550:SF3">
    <property type="entry name" value="3-KETODIHYDROSPHINGOSINE REDUCTASE"/>
    <property type="match status" value="1"/>
</dbReference>
<accession>A0AAW1R765</accession>
<reference evidence="2 3" key="1">
    <citation type="journal article" date="2024" name="Nat. Commun.">
        <title>Phylogenomics reveals the evolutionary origins of lichenization in chlorophyte algae.</title>
        <authorList>
            <person name="Puginier C."/>
            <person name="Libourel C."/>
            <person name="Otte J."/>
            <person name="Skaloud P."/>
            <person name="Haon M."/>
            <person name="Grisel S."/>
            <person name="Petersen M."/>
            <person name="Berrin J.G."/>
            <person name="Delaux P.M."/>
            <person name="Dal Grande F."/>
            <person name="Keller J."/>
        </authorList>
    </citation>
    <scope>NUCLEOTIDE SEQUENCE [LARGE SCALE GENOMIC DNA]</scope>
    <source>
        <strain evidence="2 3">SAG 2043</strain>
    </source>
</reference>
<evidence type="ECO:0000256" key="1">
    <source>
        <dbReference type="SAM" id="Phobius"/>
    </source>
</evidence>
<keyword evidence="1" id="KW-0472">Membrane</keyword>
<dbReference type="AlphaFoldDB" id="A0AAW1R765"/>
<feature type="transmembrane region" description="Helical" evidence="1">
    <location>
        <begin position="69"/>
        <end position="88"/>
    </location>
</feature>
<name>A0AAW1R765_9CHLO</name>
<organism evidence="2 3">
    <name type="scientific">[Myrmecia] bisecta</name>
    <dbReference type="NCBI Taxonomy" id="41462"/>
    <lineage>
        <taxon>Eukaryota</taxon>
        <taxon>Viridiplantae</taxon>
        <taxon>Chlorophyta</taxon>
        <taxon>core chlorophytes</taxon>
        <taxon>Trebouxiophyceae</taxon>
        <taxon>Trebouxiales</taxon>
        <taxon>Trebouxiaceae</taxon>
        <taxon>Myrmecia</taxon>
    </lineage>
</organism>
<dbReference type="GO" id="GO:0047560">
    <property type="term" value="F:3-dehydrosphinganine reductase activity"/>
    <property type="evidence" value="ECO:0007669"/>
    <property type="project" value="TreeGrafter"/>
</dbReference>
<protein>
    <recommendedName>
        <fullName evidence="4">3-ketodihydrosphingosine reductase</fullName>
    </recommendedName>
</protein>
<dbReference type="GO" id="GO:0005789">
    <property type="term" value="C:endoplasmic reticulum membrane"/>
    <property type="evidence" value="ECO:0007669"/>
    <property type="project" value="TreeGrafter"/>
</dbReference>
<dbReference type="PRINTS" id="PR00081">
    <property type="entry name" value="GDHRDH"/>
</dbReference>
<evidence type="ECO:0000313" key="2">
    <source>
        <dbReference type="EMBL" id="KAK9829604.1"/>
    </source>
</evidence>
<keyword evidence="3" id="KW-1185">Reference proteome</keyword>
<sequence length="205" mass="22159">MQVNKALAATKSRATIDVLICCAGASYPGRFLEQDLDVHETTMQLNYFGSLYAIKAVAAEMVARRQGRIVIVSSALMAVGFVGFTTYAPSKWALRGLADCLRNEFLPFGIHVHIAAPPDTNTPGYENEMKLKPPEAVLASQAAGEDLYTPEQVASAMMSGLEKGKYHLPSPNLVPQFPQDPNELSGTDARVQAAVGWRFFPSALA</sequence>
<dbReference type="EMBL" id="JALJOR010000001">
    <property type="protein sequence ID" value="KAK9829604.1"/>
    <property type="molecule type" value="Genomic_DNA"/>
</dbReference>
<dbReference type="GO" id="GO:0006666">
    <property type="term" value="P:3-keto-sphinganine metabolic process"/>
    <property type="evidence" value="ECO:0007669"/>
    <property type="project" value="TreeGrafter"/>
</dbReference>
<dbReference type="Proteomes" id="UP001489004">
    <property type="component" value="Unassembled WGS sequence"/>
</dbReference>
<evidence type="ECO:0008006" key="4">
    <source>
        <dbReference type="Google" id="ProtNLM"/>
    </source>
</evidence>
<dbReference type="GO" id="GO:0030148">
    <property type="term" value="P:sphingolipid biosynthetic process"/>
    <property type="evidence" value="ECO:0007669"/>
    <property type="project" value="TreeGrafter"/>
</dbReference>
<dbReference type="Gene3D" id="3.40.50.720">
    <property type="entry name" value="NAD(P)-binding Rossmann-like Domain"/>
    <property type="match status" value="1"/>
</dbReference>
<dbReference type="InterPro" id="IPR002347">
    <property type="entry name" value="SDR_fam"/>
</dbReference>
<evidence type="ECO:0000313" key="3">
    <source>
        <dbReference type="Proteomes" id="UP001489004"/>
    </source>
</evidence>
<proteinExistence type="predicted"/>
<dbReference type="SUPFAM" id="SSF51735">
    <property type="entry name" value="NAD(P)-binding Rossmann-fold domains"/>
    <property type="match status" value="1"/>
</dbReference>
<dbReference type="PANTHER" id="PTHR43550">
    <property type="entry name" value="3-KETODIHYDROSPHINGOSINE REDUCTASE"/>
    <property type="match status" value="1"/>
</dbReference>
<keyword evidence="1" id="KW-0812">Transmembrane</keyword>
<dbReference type="InterPro" id="IPR036291">
    <property type="entry name" value="NAD(P)-bd_dom_sf"/>
</dbReference>
<keyword evidence="1" id="KW-1133">Transmembrane helix</keyword>
<gene>
    <name evidence="2" type="ORF">WJX72_006831</name>
</gene>
<comment type="caution">
    <text evidence="2">The sequence shown here is derived from an EMBL/GenBank/DDBJ whole genome shotgun (WGS) entry which is preliminary data.</text>
</comment>